<keyword evidence="1" id="KW-0812">Transmembrane</keyword>
<evidence type="ECO:0000313" key="4">
    <source>
        <dbReference type="Proteomes" id="UP000821853"/>
    </source>
</evidence>
<dbReference type="InterPro" id="IPR036179">
    <property type="entry name" value="Ig-like_dom_sf"/>
</dbReference>
<dbReference type="Proteomes" id="UP000821853">
    <property type="component" value="Chromosome 4"/>
</dbReference>
<gene>
    <name evidence="3" type="ORF">HPB48_005361</name>
</gene>
<keyword evidence="4" id="KW-1185">Reference proteome</keyword>
<dbReference type="InterPro" id="IPR013783">
    <property type="entry name" value="Ig-like_fold"/>
</dbReference>
<protein>
    <recommendedName>
        <fullName evidence="2">Ig-like domain-containing protein</fullName>
    </recommendedName>
</protein>
<dbReference type="OrthoDB" id="6489212at2759"/>
<accession>A0A9J6GIA3</accession>
<comment type="caution">
    <text evidence="3">The sequence shown here is derived from an EMBL/GenBank/DDBJ whole genome shotgun (WGS) entry which is preliminary data.</text>
</comment>
<name>A0A9J6GIA3_HAELO</name>
<feature type="domain" description="Ig-like" evidence="2">
    <location>
        <begin position="37"/>
        <end position="95"/>
    </location>
</feature>
<dbReference type="InterPro" id="IPR003598">
    <property type="entry name" value="Ig_sub2"/>
</dbReference>
<reference evidence="3 4" key="1">
    <citation type="journal article" date="2020" name="Cell">
        <title>Large-Scale Comparative Analyses of Tick Genomes Elucidate Their Genetic Diversity and Vector Capacities.</title>
        <authorList>
            <consortium name="Tick Genome and Microbiome Consortium (TIGMIC)"/>
            <person name="Jia N."/>
            <person name="Wang J."/>
            <person name="Shi W."/>
            <person name="Du L."/>
            <person name="Sun Y."/>
            <person name="Zhan W."/>
            <person name="Jiang J.F."/>
            <person name="Wang Q."/>
            <person name="Zhang B."/>
            <person name="Ji P."/>
            <person name="Bell-Sakyi L."/>
            <person name="Cui X.M."/>
            <person name="Yuan T.T."/>
            <person name="Jiang B.G."/>
            <person name="Yang W.F."/>
            <person name="Lam T.T."/>
            <person name="Chang Q.C."/>
            <person name="Ding S.J."/>
            <person name="Wang X.J."/>
            <person name="Zhu J.G."/>
            <person name="Ruan X.D."/>
            <person name="Zhao L."/>
            <person name="Wei J.T."/>
            <person name="Ye R.Z."/>
            <person name="Que T.C."/>
            <person name="Du C.H."/>
            <person name="Zhou Y.H."/>
            <person name="Cheng J.X."/>
            <person name="Dai P.F."/>
            <person name="Guo W.B."/>
            <person name="Han X.H."/>
            <person name="Huang E.J."/>
            <person name="Li L.F."/>
            <person name="Wei W."/>
            <person name="Gao Y.C."/>
            <person name="Liu J.Z."/>
            <person name="Shao H.Z."/>
            <person name="Wang X."/>
            <person name="Wang C.C."/>
            <person name="Yang T.C."/>
            <person name="Huo Q.B."/>
            <person name="Li W."/>
            <person name="Chen H.Y."/>
            <person name="Chen S.E."/>
            <person name="Zhou L.G."/>
            <person name="Ni X.B."/>
            <person name="Tian J.H."/>
            <person name="Sheng Y."/>
            <person name="Liu T."/>
            <person name="Pan Y.S."/>
            <person name="Xia L.Y."/>
            <person name="Li J."/>
            <person name="Zhao F."/>
            <person name="Cao W.C."/>
        </authorList>
    </citation>
    <scope>NUCLEOTIDE SEQUENCE [LARGE SCALE GENOMIC DNA]</scope>
    <source>
        <strain evidence="3">HaeL-2018</strain>
    </source>
</reference>
<dbReference type="EMBL" id="JABSTR010000006">
    <property type="protein sequence ID" value="KAH9374092.1"/>
    <property type="molecule type" value="Genomic_DNA"/>
</dbReference>
<dbReference type="OMA" id="ANFCAYL"/>
<sequence length="263" mass="30267">MSPTNKSFFGGMDVQKAEDDETVELEDTDFRRTEHPGTNIKLLCPGVTGPGSSVTWLYNGSKLRPTWSRVSLGASQEVLFRPLKERDAGLYECTLLGVKVGHLELHDFHCESLRHKGRTEEEARRRHASRVLFMRVLKGKAEAVIFSSVKALSQLLVLVHRVHFFYTSETMRNFVACHKWTTHRVLPRKLGEEAENKHHSLFSLRRRLPEALGMSDTTWVTLVTILVNFSAYLAVVYVNWQQHYKRLEIQEYLAAKRAERQTS</sequence>
<dbReference type="SUPFAM" id="SSF48726">
    <property type="entry name" value="Immunoglobulin"/>
    <property type="match status" value="1"/>
</dbReference>
<dbReference type="PROSITE" id="PS50835">
    <property type="entry name" value="IG_LIKE"/>
    <property type="match status" value="1"/>
</dbReference>
<keyword evidence="1" id="KW-0472">Membrane</keyword>
<keyword evidence="1" id="KW-1133">Transmembrane helix</keyword>
<feature type="transmembrane region" description="Helical" evidence="1">
    <location>
        <begin position="219"/>
        <end position="240"/>
    </location>
</feature>
<evidence type="ECO:0000313" key="3">
    <source>
        <dbReference type="EMBL" id="KAH9374092.1"/>
    </source>
</evidence>
<dbReference type="Gene3D" id="2.60.40.10">
    <property type="entry name" value="Immunoglobulins"/>
    <property type="match status" value="1"/>
</dbReference>
<proteinExistence type="predicted"/>
<evidence type="ECO:0000256" key="1">
    <source>
        <dbReference type="SAM" id="Phobius"/>
    </source>
</evidence>
<dbReference type="AlphaFoldDB" id="A0A9J6GIA3"/>
<organism evidence="3 4">
    <name type="scientific">Haemaphysalis longicornis</name>
    <name type="common">Bush tick</name>
    <dbReference type="NCBI Taxonomy" id="44386"/>
    <lineage>
        <taxon>Eukaryota</taxon>
        <taxon>Metazoa</taxon>
        <taxon>Ecdysozoa</taxon>
        <taxon>Arthropoda</taxon>
        <taxon>Chelicerata</taxon>
        <taxon>Arachnida</taxon>
        <taxon>Acari</taxon>
        <taxon>Parasitiformes</taxon>
        <taxon>Ixodida</taxon>
        <taxon>Ixodoidea</taxon>
        <taxon>Ixodidae</taxon>
        <taxon>Haemaphysalinae</taxon>
        <taxon>Haemaphysalis</taxon>
    </lineage>
</organism>
<dbReference type="InterPro" id="IPR007110">
    <property type="entry name" value="Ig-like_dom"/>
</dbReference>
<dbReference type="SMART" id="SM00408">
    <property type="entry name" value="IGc2"/>
    <property type="match status" value="1"/>
</dbReference>
<evidence type="ECO:0000259" key="2">
    <source>
        <dbReference type="PROSITE" id="PS50835"/>
    </source>
</evidence>
<dbReference type="VEuPathDB" id="VectorBase:HLOH_062264"/>